<sequence length="70" mass="7663">MSSSSPHRSSDLLTIVFPNSPPAVASMTEVAQSFISVHLHHKDPSVSIFMAKLISFITKEHDGELNCLIK</sequence>
<gene>
    <name evidence="1" type="ORF">F2Q68_00009626</name>
</gene>
<protein>
    <submittedName>
        <fullName evidence="1">Uncharacterized protein</fullName>
    </submittedName>
</protein>
<organism evidence="1 2">
    <name type="scientific">Brassica cretica</name>
    <name type="common">Mustard</name>
    <dbReference type="NCBI Taxonomy" id="69181"/>
    <lineage>
        <taxon>Eukaryota</taxon>
        <taxon>Viridiplantae</taxon>
        <taxon>Streptophyta</taxon>
        <taxon>Embryophyta</taxon>
        <taxon>Tracheophyta</taxon>
        <taxon>Spermatophyta</taxon>
        <taxon>Magnoliopsida</taxon>
        <taxon>eudicotyledons</taxon>
        <taxon>Gunneridae</taxon>
        <taxon>Pentapetalae</taxon>
        <taxon>rosids</taxon>
        <taxon>malvids</taxon>
        <taxon>Brassicales</taxon>
        <taxon>Brassicaceae</taxon>
        <taxon>Brassiceae</taxon>
        <taxon>Brassica</taxon>
    </lineage>
</organism>
<dbReference type="AlphaFoldDB" id="A0A8S9KUT3"/>
<evidence type="ECO:0000313" key="1">
    <source>
        <dbReference type="EMBL" id="KAF2598169.1"/>
    </source>
</evidence>
<reference evidence="1" key="1">
    <citation type="submission" date="2019-12" db="EMBL/GenBank/DDBJ databases">
        <title>Genome sequencing and annotation of Brassica cretica.</title>
        <authorList>
            <person name="Studholme D.J."/>
            <person name="Sarris P.F."/>
        </authorList>
    </citation>
    <scope>NUCLEOTIDE SEQUENCE</scope>
    <source>
        <strain evidence="1">PFS-001/15</strain>
        <tissue evidence="1">Leaf</tissue>
    </source>
</reference>
<comment type="caution">
    <text evidence="1">The sequence shown here is derived from an EMBL/GenBank/DDBJ whole genome shotgun (WGS) entry which is preliminary data.</text>
</comment>
<dbReference type="EMBL" id="QGKW02000717">
    <property type="protein sequence ID" value="KAF2598169.1"/>
    <property type="molecule type" value="Genomic_DNA"/>
</dbReference>
<name>A0A8S9KUT3_BRACR</name>
<dbReference type="Proteomes" id="UP000712281">
    <property type="component" value="Unassembled WGS sequence"/>
</dbReference>
<evidence type="ECO:0000313" key="2">
    <source>
        <dbReference type="Proteomes" id="UP000712281"/>
    </source>
</evidence>
<proteinExistence type="predicted"/>
<accession>A0A8S9KUT3</accession>